<name>A0A645HXP7_9ZZZZ</name>
<protein>
    <submittedName>
        <fullName evidence="1">Uncharacterized protein</fullName>
    </submittedName>
</protein>
<comment type="caution">
    <text evidence="1">The sequence shown here is derived from an EMBL/GenBank/DDBJ whole genome shotgun (WGS) entry which is preliminary data.</text>
</comment>
<accession>A0A645HXP7</accession>
<sequence length="52" mass="6316">MLFRDFHYRIQVKGIAQRMGYHDGSRLIRNRFLNIVNFDVVGRNLHINKDRD</sequence>
<gene>
    <name evidence="1" type="ORF">SDC9_187628</name>
</gene>
<proteinExistence type="predicted"/>
<evidence type="ECO:0000313" key="1">
    <source>
        <dbReference type="EMBL" id="MPN40093.1"/>
    </source>
</evidence>
<dbReference type="AlphaFoldDB" id="A0A645HXP7"/>
<dbReference type="EMBL" id="VSSQ01096288">
    <property type="protein sequence ID" value="MPN40093.1"/>
    <property type="molecule type" value="Genomic_DNA"/>
</dbReference>
<organism evidence="1">
    <name type="scientific">bioreactor metagenome</name>
    <dbReference type="NCBI Taxonomy" id="1076179"/>
    <lineage>
        <taxon>unclassified sequences</taxon>
        <taxon>metagenomes</taxon>
        <taxon>ecological metagenomes</taxon>
    </lineage>
</organism>
<reference evidence="1" key="1">
    <citation type="submission" date="2019-08" db="EMBL/GenBank/DDBJ databases">
        <authorList>
            <person name="Kucharzyk K."/>
            <person name="Murdoch R.W."/>
            <person name="Higgins S."/>
            <person name="Loffler F."/>
        </authorList>
    </citation>
    <scope>NUCLEOTIDE SEQUENCE</scope>
</reference>